<evidence type="ECO:0000313" key="6">
    <source>
        <dbReference type="EMBL" id="KUP95525.1"/>
    </source>
</evidence>
<dbReference type="SMART" id="SM00060">
    <property type="entry name" value="FN3"/>
    <property type="match status" value="1"/>
</dbReference>
<keyword evidence="4" id="KW-1133">Transmembrane helix</keyword>
<name>A0A147KE14_THECS</name>
<dbReference type="PANTHER" id="PTHR30383">
    <property type="entry name" value="THIOESTERASE 1/PROTEASE 1/LYSOPHOSPHOLIPASE L1"/>
    <property type="match status" value="1"/>
</dbReference>
<dbReference type="PANTHER" id="PTHR30383:SF2">
    <property type="entry name" value="CELLULOSE-BINDING PROTEIN"/>
    <property type="match status" value="1"/>
</dbReference>
<dbReference type="Pfam" id="PF13472">
    <property type="entry name" value="Lipase_GDSL_2"/>
    <property type="match status" value="1"/>
</dbReference>
<dbReference type="SUPFAM" id="SSF49265">
    <property type="entry name" value="Fibronectin type III"/>
    <property type="match status" value="1"/>
</dbReference>
<proteinExistence type="predicted"/>
<evidence type="ECO:0000256" key="2">
    <source>
        <dbReference type="ARBA" id="ARBA00023326"/>
    </source>
</evidence>
<dbReference type="GO" id="GO:0016798">
    <property type="term" value="F:hydrolase activity, acting on glycosyl bonds"/>
    <property type="evidence" value="ECO:0007669"/>
    <property type="project" value="UniProtKB-KW"/>
</dbReference>
<dbReference type="Proteomes" id="UP000074382">
    <property type="component" value="Unassembled WGS sequence"/>
</dbReference>
<dbReference type="GO" id="GO:0004622">
    <property type="term" value="F:phosphatidylcholine lysophospholipase activity"/>
    <property type="evidence" value="ECO:0007669"/>
    <property type="project" value="TreeGrafter"/>
</dbReference>
<feature type="region of interest" description="Disordered" evidence="3">
    <location>
        <begin position="380"/>
        <end position="408"/>
    </location>
</feature>
<comment type="caution">
    <text evidence="6">The sequence shown here is derived from an EMBL/GenBank/DDBJ whole genome shotgun (WGS) entry which is preliminary data.</text>
</comment>
<accession>A0A147KE14</accession>
<dbReference type="RefSeq" id="WP_068758363.1">
    <property type="nucleotide sequence ID" value="NZ_KQ950186.1"/>
</dbReference>
<feature type="domain" description="Fibronectin type-III" evidence="5">
    <location>
        <begin position="306"/>
        <end position="403"/>
    </location>
</feature>
<dbReference type="InterPro" id="IPR036116">
    <property type="entry name" value="FN3_sf"/>
</dbReference>
<gene>
    <name evidence="6" type="ORF">AC529_17255</name>
</gene>
<keyword evidence="7" id="KW-1185">Reference proteome</keyword>
<dbReference type="GO" id="GO:0000272">
    <property type="term" value="P:polysaccharide catabolic process"/>
    <property type="evidence" value="ECO:0007669"/>
    <property type="project" value="UniProtKB-KW"/>
</dbReference>
<dbReference type="AlphaFoldDB" id="A0A147KE14"/>
<keyword evidence="2" id="KW-0119">Carbohydrate metabolism</keyword>
<evidence type="ECO:0000313" key="7">
    <source>
        <dbReference type="Proteomes" id="UP000074382"/>
    </source>
</evidence>
<keyword evidence="2" id="KW-0624">Polysaccharide degradation</keyword>
<dbReference type="Gene3D" id="3.40.50.1110">
    <property type="entry name" value="SGNH hydrolase"/>
    <property type="match status" value="1"/>
</dbReference>
<dbReference type="Gene3D" id="2.60.40.10">
    <property type="entry name" value="Immunoglobulins"/>
    <property type="match status" value="1"/>
</dbReference>
<evidence type="ECO:0000259" key="5">
    <source>
        <dbReference type="PROSITE" id="PS50853"/>
    </source>
</evidence>
<keyword evidence="4" id="KW-0812">Transmembrane</keyword>
<dbReference type="SUPFAM" id="SSF52266">
    <property type="entry name" value="SGNH hydrolase"/>
    <property type="match status" value="1"/>
</dbReference>
<dbReference type="InterPro" id="IPR003961">
    <property type="entry name" value="FN3_dom"/>
</dbReference>
<dbReference type="STRING" id="665004.AC529_17255"/>
<keyword evidence="1" id="KW-0378">Hydrolase</keyword>
<evidence type="ECO:0000256" key="1">
    <source>
        <dbReference type="ARBA" id="ARBA00023295"/>
    </source>
</evidence>
<sequence>MEEAATPPQGETDRDARRRRVRIRLPATGLLALVAASTALTLLLLQPLWEGFRVDGDAPPAPRPTGGWAPPAGTARILVSGDSRVQGSTGDYTWRYRLWEHLAGREGLDVDFVGPRTDLFDPVSGRYGDSRYAVADFDTDHAGVWGSTAAEVAERIGREVLDTDPHYLLLLVGVNDLVEGASGAEVLDRTRDIVAAARTAKGDLQVVIGEILPVWGTEDDLAVNTAAAEYNAALPALADQLTRPDSPVVVARTAADYVPAEDHWDEVHPNARGEVKVAAAFADALADPLGLGSPYPRPLPEVAVGPAAAPRVHAEQTADGARVSWDGVPGATRYEVFQRRTAPDPDERVRLAEVAAEADGGGSYEATGLFAGASYEFEVRPLKGGDPGPVSEPVRLEVTADPPPAPEG</sequence>
<dbReference type="InterPro" id="IPR051532">
    <property type="entry name" value="Ester_Hydrolysis_Enzymes"/>
</dbReference>
<keyword evidence="4" id="KW-0472">Membrane</keyword>
<evidence type="ECO:0000256" key="3">
    <source>
        <dbReference type="SAM" id="MobiDB-lite"/>
    </source>
</evidence>
<dbReference type="InterPro" id="IPR013783">
    <property type="entry name" value="Ig-like_fold"/>
</dbReference>
<reference evidence="7" key="1">
    <citation type="journal article" date="2017" name="Acta Aliment.">
        <title>Plant polysaccharide degrading enzyme system of Thermpbifida cellulosilytica TB100 revealed by de novo genome project data.</title>
        <authorList>
            <person name="Toth A."/>
            <person name="Baka E."/>
            <person name="Luzics S."/>
            <person name="Bata-Vidacs I."/>
            <person name="Nagy I."/>
            <person name="Balint B."/>
            <person name="Herceg R."/>
            <person name="Olasz F."/>
            <person name="Wilk T."/>
            <person name="Nagy T."/>
            <person name="Kriszt B."/>
            <person name="Nagy I."/>
            <person name="Kukolya J."/>
        </authorList>
    </citation>
    <scope>NUCLEOTIDE SEQUENCE [LARGE SCALE GENOMIC DNA]</scope>
    <source>
        <strain evidence="7">TB100</strain>
    </source>
</reference>
<protein>
    <submittedName>
        <fullName evidence="6">Fibronectin</fullName>
    </submittedName>
</protein>
<feature type="transmembrane region" description="Helical" evidence="4">
    <location>
        <begin position="27"/>
        <end position="49"/>
    </location>
</feature>
<dbReference type="InterPro" id="IPR013830">
    <property type="entry name" value="SGNH_hydro"/>
</dbReference>
<dbReference type="CDD" id="cd00063">
    <property type="entry name" value="FN3"/>
    <property type="match status" value="1"/>
</dbReference>
<dbReference type="PATRIC" id="fig|665004.4.peg.3728"/>
<feature type="non-terminal residue" evidence="6">
    <location>
        <position position="408"/>
    </location>
</feature>
<evidence type="ECO:0000256" key="4">
    <source>
        <dbReference type="SAM" id="Phobius"/>
    </source>
</evidence>
<dbReference type="PROSITE" id="PS50853">
    <property type="entry name" value="FN3"/>
    <property type="match status" value="1"/>
</dbReference>
<dbReference type="EMBL" id="LGEM01000122">
    <property type="protein sequence ID" value="KUP95525.1"/>
    <property type="molecule type" value="Genomic_DNA"/>
</dbReference>
<keyword evidence="1" id="KW-0326">Glycosidase</keyword>
<organism evidence="6 7">
    <name type="scientific">Thermobifida cellulosilytica TB100</name>
    <dbReference type="NCBI Taxonomy" id="665004"/>
    <lineage>
        <taxon>Bacteria</taxon>
        <taxon>Bacillati</taxon>
        <taxon>Actinomycetota</taxon>
        <taxon>Actinomycetes</taxon>
        <taxon>Streptosporangiales</taxon>
        <taxon>Nocardiopsidaceae</taxon>
        <taxon>Thermobifida</taxon>
    </lineage>
</organism>
<dbReference type="InterPro" id="IPR036514">
    <property type="entry name" value="SGNH_hydro_sf"/>
</dbReference>